<keyword evidence="2" id="KW-1185">Reference proteome</keyword>
<gene>
    <name evidence="1" type="ORF">BFC18_02690</name>
</gene>
<reference evidence="1 2" key="1">
    <citation type="submission" date="2016-08" db="EMBL/GenBank/DDBJ databases">
        <authorList>
            <person name="Seilhamer J.J."/>
        </authorList>
    </citation>
    <scope>NUCLEOTIDE SEQUENCE [LARGE SCALE GENOMIC DNA]</scope>
    <source>
        <strain evidence="1 2">KCTC 42603</strain>
    </source>
</reference>
<evidence type="ECO:0000313" key="1">
    <source>
        <dbReference type="EMBL" id="OFC72482.1"/>
    </source>
</evidence>
<evidence type="ECO:0000313" key="2">
    <source>
        <dbReference type="Proteomes" id="UP000175691"/>
    </source>
</evidence>
<protein>
    <recommendedName>
        <fullName evidence="3">PEP-CTERM protein-sorting domain-containing protein</fullName>
    </recommendedName>
</protein>
<evidence type="ECO:0008006" key="3">
    <source>
        <dbReference type="Google" id="ProtNLM"/>
    </source>
</evidence>
<dbReference type="EMBL" id="MDHN01000004">
    <property type="protein sequence ID" value="OFC72482.1"/>
    <property type="molecule type" value="Genomic_DNA"/>
</dbReference>
<dbReference type="AlphaFoldDB" id="A0A1E7ZGB6"/>
<dbReference type="Proteomes" id="UP000175691">
    <property type="component" value="Unassembled WGS sequence"/>
</dbReference>
<comment type="caution">
    <text evidence="1">The sequence shown here is derived from an EMBL/GenBank/DDBJ whole genome shotgun (WGS) entry which is preliminary data.</text>
</comment>
<dbReference type="InterPro" id="IPR013424">
    <property type="entry name" value="Ice-binding_C"/>
</dbReference>
<dbReference type="STRING" id="1656094.BFC18_02690"/>
<accession>A0A1E7ZGB6</accession>
<name>A0A1E7ZGB6_9ALTE</name>
<proteinExistence type="predicted"/>
<organism evidence="1 2">
    <name type="scientific">Alteromonas confluentis</name>
    <dbReference type="NCBI Taxonomy" id="1656094"/>
    <lineage>
        <taxon>Bacteria</taxon>
        <taxon>Pseudomonadati</taxon>
        <taxon>Pseudomonadota</taxon>
        <taxon>Gammaproteobacteria</taxon>
        <taxon>Alteromonadales</taxon>
        <taxon>Alteromonadaceae</taxon>
        <taxon>Alteromonas/Salinimonas group</taxon>
        <taxon>Alteromonas</taxon>
    </lineage>
</organism>
<dbReference type="NCBIfam" id="TIGR02595">
    <property type="entry name" value="PEP_CTERM"/>
    <property type="match status" value="1"/>
</dbReference>
<sequence>MSTDGWGGSSNSGIVSASVDAGSTVVAAYLYTATQGSNTTPTVALDGVNVTFGPEVTNPSYPHTGMHKADVTSIVKSTIDAGPGGIYDFSIEELVGGASVDGSGLVIVYENSSLPIASVGLLDGFSDILGDTTSINFATPLDPTSPGFFAEMVLGIGFSCCNQASDVSVNGTLITENAGGFDDGENQANGSLITFGSFDDAYSPFMPSYAEDTERYDLTNYINVGDSSITVDTINPSVNDNIFFAGFYVSGEAGFNAPPPSVNAPEPGTLAMMGCLLAGLAGFRQRVKRS</sequence>
<dbReference type="RefSeq" id="WP_070123396.1">
    <property type="nucleotide sequence ID" value="NZ_MDHN01000004.1"/>
</dbReference>